<dbReference type="EMBL" id="CP054143">
    <property type="protein sequence ID" value="QKJ67056.1"/>
    <property type="molecule type" value="Genomic_DNA"/>
</dbReference>
<evidence type="ECO:0000256" key="7">
    <source>
        <dbReference type="SAM" id="Phobius"/>
    </source>
</evidence>
<keyword evidence="4 7" id="KW-0812">Transmembrane</keyword>
<evidence type="ECO:0000256" key="4">
    <source>
        <dbReference type="ARBA" id="ARBA00022692"/>
    </source>
</evidence>
<evidence type="ECO:0000313" key="9">
    <source>
        <dbReference type="Proteomes" id="UP000504844"/>
    </source>
</evidence>
<dbReference type="PANTHER" id="PTHR33452">
    <property type="entry name" value="OXIDOREDUCTASE CATD-RELATED"/>
    <property type="match status" value="1"/>
</dbReference>
<dbReference type="Proteomes" id="UP000504844">
    <property type="component" value="Chromosome"/>
</dbReference>
<organism evidence="8 9">
    <name type="scientific">Deefgea piscis</name>
    <dbReference type="NCBI Taxonomy" id="2739061"/>
    <lineage>
        <taxon>Bacteria</taxon>
        <taxon>Pseudomonadati</taxon>
        <taxon>Pseudomonadota</taxon>
        <taxon>Betaproteobacteria</taxon>
        <taxon>Neisseriales</taxon>
        <taxon>Chitinibacteraceae</taxon>
        <taxon>Deefgea</taxon>
    </lineage>
</organism>
<evidence type="ECO:0000313" key="8">
    <source>
        <dbReference type="EMBL" id="QKJ67056.1"/>
    </source>
</evidence>
<sequence>MLQKCIPALIQAKILDALAPVADFLLRLYLCKVFFLSGLTKIQDWNTTLFLFTDEYHVPLLPPVIAALFGTAAELILPIALLFGLFTRSSALGLFLVNGMAVVAYFHVLKTIPSALQDHLEWGLMLLVLVAIPTRRWGLDCVLLRAQKSPKL</sequence>
<keyword evidence="5 7" id="KW-1133">Transmembrane helix</keyword>
<keyword evidence="9" id="KW-1185">Reference proteome</keyword>
<dbReference type="Pfam" id="PF07681">
    <property type="entry name" value="DoxX"/>
    <property type="match status" value="1"/>
</dbReference>
<evidence type="ECO:0000256" key="2">
    <source>
        <dbReference type="ARBA" id="ARBA00006679"/>
    </source>
</evidence>
<proteinExistence type="inferred from homology"/>
<dbReference type="GO" id="GO:0005886">
    <property type="term" value="C:plasma membrane"/>
    <property type="evidence" value="ECO:0007669"/>
    <property type="project" value="UniProtKB-SubCell"/>
</dbReference>
<name>A0A6M8SU73_9NEIS</name>
<dbReference type="AlphaFoldDB" id="A0A6M8SU73"/>
<dbReference type="PANTHER" id="PTHR33452:SF1">
    <property type="entry name" value="INNER MEMBRANE PROTEIN YPHA-RELATED"/>
    <property type="match status" value="1"/>
</dbReference>
<evidence type="ECO:0000256" key="1">
    <source>
        <dbReference type="ARBA" id="ARBA00004651"/>
    </source>
</evidence>
<feature type="transmembrane region" description="Helical" evidence="7">
    <location>
        <begin position="120"/>
        <end position="138"/>
    </location>
</feature>
<reference evidence="8 9" key="1">
    <citation type="submission" date="2020-05" db="EMBL/GenBank/DDBJ databases">
        <title>Complete genome sequence of Deefgea sp. D17.</title>
        <authorList>
            <person name="Bae J.-W."/>
            <person name="Han J.E."/>
        </authorList>
    </citation>
    <scope>NUCLEOTIDE SEQUENCE [LARGE SCALE GENOMIC DNA]</scope>
    <source>
        <strain evidence="8 9">D17</strain>
    </source>
</reference>
<keyword evidence="3" id="KW-1003">Cell membrane</keyword>
<evidence type="ECO:0000256" key="5">
    <source>
        <dbReference type="ARBA" id="ARBA00022989"/>
    </source>
</evidence>
<keyword evidence="6 7" id="KW-0472">Membrane</keyword>
<dbReference type="InterPro" id="IPR051907">
    <property type="entry name" value="DoxX-like_oxidoreductase"/>
</dbReference>
<feature type="transmembrane region" description="Helical" evidence="7">
    <location>
        <begin position="90"/>
        <end position="108"/>
    </location>
</feature>
<comment type="similarity">
    <text evidence="2">Belongs to the DoxX family.</text>
</comment>
<dbReference type="KEGG" id="dee:HQN60_10305"/>
<feature type="transmembrane region" description="Helical" evidence="7">
    <location>
        <begin position="60"/>
        <end position="83"/>
    </location>
</feature>
<gene>
    <name evidence="8" type="ORF">HQN60_10305</name>
</gene>
<evidence type="ECO:0000256" key="6">
    <source>
        <dbReference type="ARBA" id="ARBA00023136"/>
    </source>
</evidence>
<comment type="subcellular location">
    <subcellularLocation>
        <location evidence="1">Cell membrane</location>
        <topology evidence="1">Multi-pass membrane protein</topology>
    </subcellularLocation>
</comment>
<dbReference type="InterPro" id="IPR032808">
    <property type="entry name" value="DoxX"/>
</dbReference>
<evidence type="ECO:0000256" key="3">
    <source>
        <dbReference type="ARBA" id="ARBA00022475"/>
    </source>
</evidence>
<protein>
    <submittedName>
        <fullName evidence="8">DoxX family protein</fullName>
    </submittedName>
</protein>
<dbReference type="RefSeq" id="WP_173533559.1">
    <property type="nucleotide sequence ID" value="NZ_CP054143.1"/>
</dbReference>
<accession>A0A6M8SU73</accession>